<feature type="signal peptide" evidence="4">
    <location>
        <begin position="1"/>
        <end position="16"/>
    </location>
</feature>
<evidence type="ECO:0000256" key="1">
    <source>
        <dbReference type="ARBA" id="ARBA00022729"/>
    </source>
</evidence>
<sequence length="240" mass="27048">MFKVVLVLCLLAVVSSLHIPSFIKACSKSDPNFNDCALEQTKAAYPSISKGDKQFKAPPLNPFFMPLIEVDTGPNLALKMKELTVKGLDNAEFTDVKFDLEKNKAHLKLSTDLNFDGSYDINGQILVLPITGSGHCNITFSHADFEYVFEWDVIDKDGKKYANVKDAHLDLKLKRAYFLLENLFNGDKLLGDNMNMVLNDNWEEVMKEVGAGINHTIEVVVTNILKAYFEKIPYNEMFVD</sequence>
<keyword evidence="1 4" id="KW-0732">Signal</keyword>
<dbReference type="PANTHER" id="PTHR11008">
    <property type="entry name" value="PROTEIN TAKEOUT-LIKE PROTEIN"/>
    <property type="match status" value="1"/>
</dbReference>
<reference evidence="5" key="1">
    <citation type="submission" date="2021-12" db="EMBL/GenBank/DDBJ databases">
        <authorList>
            <person name="King R."/>
        </authorList>
    </citation>
    <scope>NUCLEOTIDE SEQUENCE</scope>
</reference>
<dbReference type="Pfam" id="PF06585">
    <property type="entry name" value="JHBP"/>
    <property type="match status" value="1"/>
</dbReference>
<dbReference type="FunFam" id="3.15.10.30:FF:000001">
    <property type="entry name" value="Takeout-like protein 1"/>
    <property type="match status" value="1"/>
</dbReference>
<protein>
    <submittedName>
        <fullName evidence="5">Uncharacterized protein</fullName>
    </submittedName>
</protein>
<keyword evidence="2" id="KW-0090">Biological rhythms</keyword>
<comment type="similarity">
    <text evidence="3">Belongs to the TO family.</text>
</comment>
<dbReference type="AlphaFoldDB" id="A0A9P0B2X2"/>
<evidence type="ECO:0000256" key="4">
    <source>
        <dbReference type="SAM" id="SignalP"/>
    </source>
</evidence>
<dbReference type="InterPro" id="IPR038606">
    <property type="entry name" value="To_sf"/>
</dbReference>
<dbReference type="Gene3D" id="3.15.10.30">
    <property type="entry name" value="Haemolymph juvenile hormone binding protein"/>
    <property type="match status" value="1"/>
</dbReference>
<keyword evidence="6" id="KW-1185">Reference proteome</keyword>
<dbReference type="Proteomes" id="UP001154078">
    <property type="component" value="Chromosome 3"/>
</dbReference>
<evidence type="ECO:0000256" key="3">
    <source>
        <dbReference type="ARBA" id="ARBA00060902"/>
    </source>
</evidence>
<dbReference type="EMBL" id="OV121134">
    <property type="protein sequence ID" value="CAH0553019.1"/>
    <property type="molecule type" value="Genomic_DNA"/>
</dbReference>
<dbReference type="PANTHER" id="PTHR11008:SF32">
    <property type="entry name" value="CIRCADIAN CLOCK-CONTROLLED PROTEIN DAYWAKE-RELATED"/>
    <property type="match status" value="1"/>
</dbReference>
<evidence type="ECO:0000313" key="6">
    <source>
        <dbReference type="Proteomes" id="UP001154078"/>
    </source>
</evidence>
<dbReference type="GO" id="GO:0005615">
    <property type="term" value="C:extracellular space"/>
    <property type="evidence" value="ECO:0007669"/>
    <property type="project" value="TreeGrafter"/>
</dbReference>
<evidence type="ECO:0000313" key="5">
    <source>
        <dbReference type="EMBL" id="CAH0553019.1"/>
    </source>
</evidence>
<feature type="chain" id="PRO_5040272870" evidence="4">
    <location>
        <begin position="17"/>
        <end position="240"/>
    </location>
</feature>
<proteinExistence type="inferred from homology"/>
<dbReference type="SMART" id="SM00700">
    <property type="entry name" value="JHBP"/>
    <property type="match status" value="1"/>
</dbReference>
<dbReference type="GO" id="GO:0007623">
    <property type="term" value="P:circadian rhythm"/>
    <property type="evidence" value="ECO:0007669"/>
    <property type="project" value="UniProtKB-ARBA"/>
</dbReference>
<organism evidence="5 6">
    <name type="scientific">Brassicogethes aeneus</name>
    <name type="common">Rape pollen beetle</name>
    <name type="synonym">Meligethes aeneus</name>
    <dbReference type="NCBI Taxonomy" id="1431903"/>
    <lineage>
        <taxon>Eukaryota</taxon>
        <taxon>Metazoa</taxon>
        <taxon>Ecdysozoa</taxon>
        <taxon>Arthropoda</taxon>
        <taxon>Hexapoda</taxon>
        <taxon>Insecta</taxon>
        <taxon>Pterygota</taxon>
        <taxon>Neoptera</taxon>
        <taxon>Endopterygota</taxon>
        <taxon>Coleoptera</taxon>
        <taxon>Polyphaga</taxon>
        <taxon>Cucujiformia</taxon>
        <taxon>Nitidulidae</taxon>
        <taxon>Meligethinae</taxon>
        <taxon>Brassicogethes</taxon>
    </lineage>
</organism>
<evidence type="ECO:0000256" key="2">
    <source>
        <dbReference type="ARBA" id="ARBA00023108"/>
    </source>
</evidence>
<dbReference type="InterPro" id="IPR010562">
    <property type="entry name" value="Haemolymph_juvenile_hormone-bd"/>
</dbReference>
<accession>A0A9P0B2X2</accession>
<gene>
    <name evidence="5" type="ORF">MELIAE_LOCUS5126</name>
</gene>
<name>A0A9P0B2X2_BRAAE</name>
<dbReference type="OrthoDB" id="8194225at2759"/>